<dbReference type="Proteomes" id="UP001224775">
    <property type="component" value="Unassembled WGS sequence"/>
</dbReference>
<reference evidence="4" key="1">
    <citation type="submission" date="2023-06" db="EMBL/GenBank/DDBJ databases">
        <title>Survivors Of The Sea: Transcriptome response of Skeletonema marinoi to long-term dormancy.</title>
        <authorList>
            <person name="Pinder M.I.M."/>
            <person name="Kourtchenko O."/>
            <person name="Robertson E.K."/>
            <person name="Larsson T."/>
            <person name="Maumus F."/>
            <person name="Osuna-Cruz C.M."/>
            <person name="Vancaester E."/>
            <person name="Stenow R."/>
            <person name="Vandepoele K."/>
            <person name="Ploug H."/>
            <person name="Bruchert V."/>
            <person name="Godhe A."/>
            <person name="Topel M."/>
        </authorList>
    </citation>
    <scope>NUCLEOTIDE SEQUENCE</scope>
    <source>
        <strain evidence="4">R05AC</strain>
    </source>
</reference>
<accession>A0AAD9DJS2</accession>
<sequence length="930" mass="104410">MRIKELEQEKIRLEAELSSVADEKDALASAHSQKVEALISERSEVSSAYDMKISALTKKRDELSEKTADKIELLTKERDELLEKVDAHENVSSDISSASKALHEELESLRKMLNQSELAKQELESKLSELHEAKENLLKDYEIKLSELSSTNTELKQEKVDLSTEIEHMKQSDIASRQSFDQNIEQLNIELERLKEADTLSPNTTRNESSINSHAEIDKLTAELNDAQDRCRVLEGGLEDLQLEKEDVEAENEELASKLADLTAQAKTMLVRNEEMENQLDELAMEYDCRVSELERQLCDVQEKLEDKSSCDENEELEALGQKHNKALETITNLKNSCAEAQQKQDEKEAEMKRLKEESLELRQVIDHLQSENDAAREIKYIVLDLKTRNMELTESLRKSRQHKKAAADIIERLKTDNEKLKHYVRELRDSSSRQIVTYTENDSTVENQLVPFAGDEQKIKEMDAELTHYKAIVDKMMSERSIFTQRLSEMMDFAPLKRRHSDCDGQIKLEKDVSVSLSNILREQNGGNIAVLTSKAHPPFASQGAVVASSTGSTQQDHAVQAEIQNLTAENANLAQRLGGAVAEKEFAMTTLSKLGSKMEELVERNKLLESIADLKSSYAIREGSVYSGHSRSVQDKSHGRAPDPHELNGNSQSRKSSSVHEVTNATASVPQSLEPSLQLVDLERRNAEQSTFYDDTNSAFGDSTIVSYEPSVKKLEPEQYVKGYLPADVSVEKRNLNADEGVDGRKERVEVSGNPTSVYSESESTCPPDLKLIKVPGGEYFGQLNSRGQKHGNGKMRYDNGNEYDGQWKSNKRDGKGTTRYASGNVYIGMWKAGKRHGFGVFHISKSGDIYRGNWSGGIKSGPGVYEYADGELDVSFYSNDIRVGDGVRWNTDRSRASRLSDGKLIGTEGDFPVDDAMRLTKKLGFVV</sequence>
<keyword evidence="2" id="KW-0175">Coiled coil</keyword>
<dbReference type="InterPro" id="IPR003409">
    <property type="entry name" value="MORN"/>
</dbReference>
<feature type="coiled-coil region" evidence="2">
    <location>
        <begin position="64"/>
        <end position="293"/>
    </location>
</feature>
<gene>
    <name evidence="4" type="ORF">QTG54_000678</name>
</gene>
<evidence type="ECO:0000313" key="5">
    <source>
        <dbReference type="Proteomes" id="UP001224775"/>
    </source>
</evidence>
<organism evidence="4 5">
    <name type="scientific">Skeletonema marinoi</name>
    <dbReference type="NCBI Taxonomy" id="267567"/>
    <lineage>
        <taxon>Eukaryota</taxon>
        <taxon>Sar</taxon>
        <taxon>Stramenopiles</taxon>
        <taxon>Ochrophyta</taxon>
        <taxon>Bacillariophyta</taxon>
        <taxon>Coscinodiscophyceae</taxon>
        <taxon>Thalassiosirophycidae</taxon>
        <taxon>Thalassiosirales</taxon>
        <taxon>Skeletonemataceae</taxon>
        <taxon>Skeletonema</taxon>
        <taxon>Skeletonema marinoi-dohrnii complex</taxon>
    </lineage>
</organism>
<dbReference type="SUPFAM" id="SSF82185">
    <property type="entry name" value="Histone H3 K4-specific methyltransferase SET7/9 N-terminal domain"/>
    <property type="match status" value="1"/>
</dbReference>
<feature type="region of interest" description="Disordered" evidence="3">
    <location>
        <begin position="627"/>
        <end position="671"/>
    </location>
</feature>
<evidence type="ECO:0000256" key="3">
    <source>
        <dbReference type="SAM" id="MobiDB-lite"/>
    </source>
</evidence>
<proteinExistence type="predicted"/>
<name>A0AAD9DJS2_9STRA</name>
<feature type="coiled-coil region" evidence="2">
    <location>
        <begin position="317"/>
        <end position="372"/>
    </location>
</feature>
<protein>
    <submittedName>
        <fullName evidence="4">Structural maintenance of chromosomes protein</fullName>
    </submittedName>
</protein>
<evidence type="ECO:0000313" key="4">
    <source>
        <dbReference type="EMBL" id="KAK1748739.1"/>
    </source>
</evidence>
<feature type="coiled-coil region" evidence="2">
    <location>
        <begin position="558"/>
        <end position="585"/>
    </location>
</feature>
<dbReference type="SMART" id="SM00698">
    <property type="entry name" value="MORN"/>
    <property type="match status" value="4"/>
</dbReference>
<feature type="compositionally biased region" description="Basic and acidic residues" evidence="3">
    <location>
        <begin position="634"/>
        <end position="648"/>
    </location>
</feature>
<dbReference type="Pfam" id="PF02493">
    <property type="entry name" value="MORN"/>
    <property type="match status" value="4"/>
</dbReference>
<dbReference type="PANTHER" id="PTHR43215">
    <property type="entry name" value="RADIAL SPOKE HEAD 1 HOMOLOG"/>
    <property type="match status" value="1"/>
</dbReference>
<dbReference type="AlphaFoldDB" id="A0AAD9DJS2"/>
<evidence type="ECO:0000256" key="2">
    <source>
        <dbReference type="SAM" id="Coils"/>
    </source>
</evidence>
<keyword evidence="5" id="KW-1185">Reference proteome</keyword>
<dbReference type="PANTHER" id="PTHR43215:SF14">
    <property type="entry name" value="RADIAL SPOKE HEAD 1 HOMOLOG"/>
    <property type="match status" value="1"/>
</dbReference>
<feature type="compositionally biased region" description="Polar residues" evidence="3">
    <location>
        <begin position="650"/>
        <end position="671"/>
    </location>
</feature>
<comment type="caution">
    <text evidence="4">The sequence shown here is derived from an EMBL/GenBank/DDBJ whole genome shotgun (WGS) entry which is preliminary data.</text>
</comment>
<dbReference type="EMBL" id="JATAAI010000001">
    <property type="protein sequence ID" value="KAK1748739.1"/>
    <property type="molecule type" value="Genomic_DNA"/>
</dbReference>
<evidence type="ECO:0000256" key="1">
    <source>
        <dbReference type="ARBA" id="ARBA00022737"/>
    </source>
</evidence>
<keyword evidence="1" id="KW-0677">Repeat</keyword>
<dbReference type="Gene3D" id="2.20.110.10">
    <property type="entry name" value="Histone H3 K4-specific methyltransferase SET7/9 N-terminal domain"/>
    <property type="match status" value="2"/>
</dbReference>